<name>A0A6A6DQY8_9PEZI</name>
<protein>
    <submittedName>
        <fullName evidence="3">NAD(P)-binding protein</fullName>
    </submittedName>
</protein>
<accession>A0A6A6DQY8</accession>
<dbReference type="EMBL" id="ML994658">
    <property type="protein sequence ID" value="KAF2180360.1"/>
    <property type="molecule type" value="Genomic_DNA"/>
</dbReference>
<evidence type="ECO:0000313" key="3">
    <source>
        <dbReference type="EMBL" id="KAF2180360.1"/>
    </source>
</evidence>
<comment type="similarity">
    <text evidence="1">Belongs to the avfA family.</text>
</comment>
<feature type="domain" description="NAD(P)-binding" evidence="2">
    <location>
        <begin position="10"/>
        <end position="151"/>
    </location>
</feature>
<dbReference type="Proteomes" id="UP000800200">
    <property type="component" value="Unassembled WGS sequence"/>
</dbReference>
<evidence type="ECO:0000313" key="4">
    <source>
        <dbReference type="Proteomes" id="UP000800200"/>
    </source>
</evidence>
<dbReference type="OrthoDB" id="10254221at2759"/>
<dbReference type="InterPro" id="IPR016040">
    <property type="entry name" value="NAD(P)-bd_dom"/>
</dbReference>
<dbReference type="SUPFAM" id="SSF51735">
    <property type="entry name" value="NAD(P)-binding Rossmann-fold domains"/>
    <property type="match status" value="1"/>
</dbReference>
<proteinExistence type="inferred from homology"/>
<keyword evidence="4" id="KW-1185">Reference proteome</keyword>
<dbReference type="InterPro" id="IPR051606">
    <property type="entry name" value="Polyketide_Oxido-like"/>
</dbReference>
<dbReference type="PANTHER" id="PTHR43355">
    <property type="entry name" value="FLAVIN REDUCTASE (NADPH)"/>
    <property type="match status" value="1"/>
</dbReference>
<dbReference type="Gene3D" id="3.40.50.720">
    <property type="entry name" value="NAD(P)-binding Rossmann-like Domain"/>
    <property type="match status" value="1"/>
</dbReference>
<dbReference type="InterPro" id="IPR036291">
    <property type="entry name" value="NAD(P)-bd_dom_sf"/>
</dbReference>
<reference evidence="3" key="1">
    <citation type="journal article" date="2020" name="Stud. Mycol.">
        <title>101 Dothideomycetes genomes: a test case for predicting lifestyles and emergence of pathogens.</title>
        <authorList>
            <person name="Haridas S."/>
            <person name="Albert R."/>
            <person name="Binder M."/>
            <person name="Bloem J."/>
            <person name="Labutti K."/>
            <person name="Salamov A."/>
            <person name="Andreopoulos B."/>
            <person name="Baker S."/>
            <person name="Barry K."/>
            <person name="Bills G."/>
            <person name="Bluhm B."/>
            <person name="Cannon C."/>
            <person name="Castanera R."/>
            <person name="Culley D."/>
            <person name="Daum C."/>
            <person name="Ezra D."/>
            <person name="Gonzalez J."/>
            <person name="Henrissat B."/>
            <person name="Kuo A."/>
            <person name="Liang C."/>
            <person name="Lipzen A."/>
            <person name="Lutzoni F."/>
            <person name="Magnuson J."/>
            <person name="Mondo S."/>
            <person name="Nolan M."/>
            <person name="Ohm R."/>
            <person name="Pangilinan J."/>
            <person name="Park H.-J."/>
            <person name="Ramirez L."/>
            <person name="Alfaro M."/>
            <person name="Sun H."/>
            <person name="Tritt A."/>
            <person name="Yoshinaga Y."/>
            <person name="Zwiers L.-H."/>
            <person name="Turgeon B."/>
            <person name="Goodwin S."/>
            <person name="Spatafora J."/>
            <person name="Crous P."/>
            <person name="Grigoriev I."/>
        </authorList>
    </citation>
    <scope>NUCLEOTIDE SEQUENCE</scope>
    <source>
        <strain evidence="3">CBS 207.26</strain>
    </source>
</reference>
<dbReference type="Pfam" id="PF13460">
    <property type="entry name" value="NAD_binding_10"/>
    <property type="match status" value="1"/>
</dbReference>
<evidence type="ECO:0000256" key="1">
    <source>
        <dbReference type="ARBA" id="ARBA00038376"/>
    </source>
</evidence>
<dbReference type="GO" id="GO:0016646">
    <property type="term" value="F:oxidoreductase activity, acting on the CH-NH group of donors, NAD or NADP as acceptor"/>
    <property type="evidence" value="ECO:0007669"/>
    <property type="project" value="TreeGrafter"/>
</dbReference>
<dbReference type="AlphaFoldDB" id="A0A6A6DQY8"/>
<sequence length="220" mass="24152">MTGSKVLVLGGTGPAGICLLRELAYRNHATVVYARNPYKIPKDLVSNPLIEVIKGEMDDLVALSTAVDQSSTVISLLGPNINDGKINPTLFADCYKSSVFPLMRRHGVRRIIAMGTISIVRPEDRWTFFQSMVVLFEAQGLDWTVFRIASIPGKSDEASWRKDREDGEVFVGWVGEKGWTGVQKRGALTRWLVDAAEGGAEEWVGKMPAVSRLAGSKNKS</sequence>
<dbReference type="PANTHER" id="PTHR43355:SF2">
    <property type="entry name" value="FLAVIN REDUCTASE (NADPH)"/>
    <property type="match status" value="1"/>
</dbReference>
<organism evidence="3 4">
    <name type="scientific">Zopfia rhizophila CBS 207.26</name>
    <dbReference type="NCBI Taxonomy" id="1314779"/>
    <lineage>
        <taxon>Eukaryota</taxon>
        <taxon>Fungi</taxon>
        <taxon>Dikarya</taxon>
        <taxon>Ascomycota</taxon>
        <taxon>Pezizomycotina</taxon>
        <taxon>Dothideomycetes</taxon>
        <taxon>Dothideomycetes incertae sedis</taxon>
        <taxon>Zopfiaceae</taxon>
        <taxon>Zopfia</taxon>
    </lineage>
</organism>
<evidence type="ECO:0000259" key="2">
    <source>
        <dbReference type="Pfam" id="PF13460"/>
    </source>
</evidence>
<gene>
    <name evidence="3" type="ORF">K469DRAFT_714737</name>
</gene>